<dbReference type="Proteomes" id="UP000826195">
    <property type="component" value="Unassembled WGS sequence"/>
</dbReference>
<protein>
    <submittedName>
        <fullName evidence="1">Uncharacterized protein</fullName>
    </submittedName>
</protein>
<name>A0AAV7IT61_COTGL</name>
<gene>
    <name evidence="1" type="ORF">KQX54_004347</name>
</gene>
<evidence type="ECO:0000313" key="2">
    <source>
        <dbReference type="Proteomes" id="UP000826195"/>
    </source>
</evidence>
<accession>A0AAV7IT61</accession>
<sequence>MNTKPALDVERVLETKSLVKSIHQLSRWRSKPISVQCKTISADIKILVLLGSNILHLQTYSGDKKSFCSSNLSKMWNSGNPGVKIDVLVDFNGYLNSDEDFVLRECFITSLQSNGPEKLFIFKDKKDLANMSYIQRQRIKEYVKKYGIELKAGWYQVKKQKALLKKHAKFFKIIWVRDENKRDVFQLIVGKKVEIKCLSELGYDQETRVEDERCGYHGKSEDTECAREEAVKMIIWLIPKLESIKLKVDDVLENLDKWNQSLTDLPYM</sequence>
<dbReference type="AlphaFoldDB" id="A0AAV7IT61"/>
<evidence type="ECO:0000313" key="1">
    <source>
        <dbReference type="EMBL" id="KAH0557337.1"/>
    </source>
</evidence>
<comment type="caution">
    <text evidence="1">The sequence shown here is derived from an EMBL/GenBank/DDBJ whole genome shotgun (WGS) entry which is preliminary data.</text>
</comment>
<organism evidence="1 2">
    <name type="scientific">Cotesia glomerata</name>
    <name type="common">Lepidopteran parasitic wasp</name>
    <name type="synonym">Apanteles glomeratus</name>
    <dbReference type="NCBI Taxonomy" id="32391"/>
    <lineage>
        <taxon>Eukaryota</taxon>
        <taxon>Metazoa</taxon>
        <taxon>Ecdysozoa</taxon>
        <taxon>Arthropoda</taxon>
        <taxon>Hexapoda</taxon>
        <taxon>Insecta</taxon>
        <taxon>Pterygota</taxon>
        <taxon>Neoptera</taxon>
        <taxon>Endopterygota</taxon>
        <taxon>Hymenoptera</taxon>
        <taxon>Apocrita</taxon>
        <taxon>Ichneumonoidea</taxon>
        <taxon>Braconidae</taxon>
        <taxon>Microgastrinae</taxon>
        <taxon>Cotesia</taxon>
    </lineage>
</organism>
<reference evidence="1 2" key="1">
    <citation type="journal article" date="2021" name="J. Hered.">
        <title>A chromosome-level genome assembly of the parasitoid wasp, Cotesia glomerata (Hymenoptera: Braconidae).</title>
        <authorList>
            <person name="Pinto B.J."/>
            <person name="Weis J.J."/>
            <person name="Gamble T."/>
            <person name="Ode P.J."/>
            <person name="Paul R."/>
            <person name="Zaspel J.M."/>
        </authorList>
    </citation>
    <scope>NUCLEOTIDE SEQUENCE [LARGE SCALE GENOMIC DNA]</scope>
    <source>
        <strain evidence="1">CgM1</strain>
    </source>
</reference>
<proteinExistence type="predicted"/>
<keyword evidence="2" id="KW-1185">Reference proteome</keyword>
<dbReference type="EMBL" id="JAHXZJ010000747">
    <property type="protein sequence ID" value="KAH0557337.1"/>
    <property type="molecule type" value="Genomic_DNA"/>
</dbReference>